<dbReference type="Pfam" id="PF01558">
    <property type="entry name" value="POR"/>
    <property type="match status" value="1"/>
</dbReference>
<evidence type="ECO:0000256" key="1">
    <source>
        <dbReference type="ARBA" id="ARBA00022448"/>
    </source>
</evidence>
<dbReference type="Pfam" id="PF02775">
    <property type="entry name" value="TPP_enzyme_C"/>
    <property type="match status" value="1"/>
</dbReference>
<dbReference type="InterPro" id="IPR002869">
    <property type="entry name" value="Pyrv_flavodox_OxRed_cen"/>
</dbReference>
<evidence type="ECO:0000256" key="6">
    <source>
        <dbReference type="ARBA" id="ARBA00023014"/>
    </source>
</evidence>
<dbReference type="InterPro" id="IPR051457">
    <property type="entry name" value="2-oxoacid:Fd_oxidoreductase"/>
</dbReference>
<organism evidence="10">
    <name type="scientific">marine metagenome</name>
    <dbReference type="NCBI Taxonomy" id="408172"/>
    <lineage>
        <taxon>unclassified sequences</taxon>
        <taxon>metagenomes</taxon>
        <taxon>ecological metagenomes</taxon>
    </lineage>
</organism>
<name>A0A381Y8A6_9ZZZZ</name>
<evidence type="ECO:0000259" key="8">
    <source>
        <dbReference type="Pfam" id="PF02775"/>
    </source>
</evidence>
<feature type="non-terminal residue" evidence="10">
    <location>
        <position position="1"/>
    </location>
</feature>
<dbReference type="SUPFAM" id="SSF53323">
    <property type="entry name" value="Pyruvate-ferredoxin oxidoreductase, PFOR, domain III"/>
    <property type="match status" value="1"/>
</dbReference>
<dbReference type="Pfam" id="PF20169">
    <property type="entry name" value="DUF6537"/>
    <property type="match status" value="1"/>
</dbReference>
<keyword evidence="1" id="KW-0813">Transport</keyword>
<feature type="domain" description="Thiamine pyrophosphate enzyme TPP-binding" evidence="8">
    <location>
        <begin position="455"/>
        <end position="541"/>
    </location>
</feature>
<dbReference type="InterPro" id="IPR011766">
    <property type="entry name" value="TPP_enzyme_TPP-bd"/>
</dbReference>
<dbReference type="GO" id="GO:0045333">
    <property type="term" value="P:cellular respiration"/>
    <property type="evidence" value="ECO:0007669"/>
    <property type="project" value="UniProtKB-ARBA"/>
</dbReference>
<keyword evidence="2" id="KW-0479">Metal-binding</keyword>
<dbReference type="InterPro" id="IPR019752">
    <property type="entry name" value="Pyrv/ketoisovalerate_OxRed_cat"/>
</dbReference>
<evidence type="ECO:0000256" key="5">
    <source>
        <dbReference type="ARBA" id="ARBA00023004"/>
    </source>
</evidence>
<keyword evidence="4" id="KW-0560">Oxidoreductase</keyword>
<dbReference type="AlphaFoldDB" id="A0A381Y8A6"/>
<dbReference type="InterPro" id="IPR046667">
    <property type="entry name" value="DUF6537"/>
</dbReference>
<dbReference type="SUPFAM" id="SSF52922">
    <property type="entry name" value="TK C-terminal domain-like"/>
    <property type="match status" value="1"/>
</dbReference>
<dbReference type="EMBL" id="UINC01017507">
    <property type="protein sequence ID" value="SVA72647.1"/>
    <property type="molecule type" value="Genomic_DNA"/>
</dbReference>
<dbReference type="InterPro" id="IPR009014">
    <property type="entry name" value="Transketo_C/PFOR_II"/>
</dbReference>
<evidence type="ECO:0000259" key="7">
    <source>
        <dbReference type="Pfam" id="PF01558"/>
    </source>
</evidence>
<sequence length="1156" mass="127042">VPLDAISLNEKYERRNGRIYVTGNQALVRAAMMQRWRDEALGLNTAAFISGYRGSPLHNIDKELWRANRALDGNHIHFLPGVNEDLAATAVWGSQQATSFGDANYDGVYAMWYGKGPGFDRSVDAIRHAHMAGSSRHGGVLAVVGDDHPMKESASPAAHELLFADLMMPVLFPANVQEVIDYALYGWALSRFAGTWVGLKMIPDTIAATTSVLGDLDRVQITIPADSILPSDGVSLRVPDHYRNQEARARHLKIPAAIAFARANGINRITHSSPNPRYGIIATGKAWTDVCQAFREMALDEEQLSRLGITMLKLAMPFPVDETAILAFAAGLEEILIVEEKHRLTETNVKDALYALSDNRRPRVIGRFDETGRMILPDWPEFTPDDIVRVLAGRIAHFHTSKRIQSRLEFLGTRGEQAAQREVLEIERQPFFCSGCPHNTSTQVPEGSRAHGGIGCHLLATFMDRNNTTHTHMGGEGANWLGQAPFVKTKHVFQNIGDGTYFHSGQMAIRAAVAADANITFKILFNDAIAMTGGQPVEGSLSPQIISRQVHDEGVRHIAVVTDEPDKYKHGDFAPGVTIDHRGALDRVQRELREQAGTSVLIYDQTCAAEKRRMRKNGRIIDPPRRMFVNDLVCEGCGDCNTKSNCLSVLPLETEFGCKRQIDQSQCNKDYSCGEGFCPSFVSVVGGVPRQATAASPSESFVAVPEPDRPKIGDGDTYNIMVTGVGGTGVVTITALLTMAAHIEELAFSSIDQTGISQKGGSVVSHIRLATRHGDINSVRLNEGTADLVIGCDNLTTAGDATLSVISPGRTKVLLNTYEQITGDFVQDPDLAFPTSTVFSRIEAAAGDEGITTVDATRLVIRLLGDSIASNMFMLGYAYQTGLIPISVSAIDRAIELNGVAVDLNRNAFLWGRRAGYAPTSVEAIATSNGHDRNHPTTLEEVIAHRVKDLTDYQNSEYAERYRDLVSRVRQAEENKTGGKSGLAEAVAWNAYKLMAFKDEYEVARLYTDGRFHAELAKSFEGTAKLRFHMAPPLLARRDPETGAPAKQSYGSWILPVLRQVAKLKGLRGTRLDVFGYSEERKTERRLIEDYEKIIDWLIQGLCLENHDLAVEIASIPEVIRGFGHVKSRSLTEAEARLTELQAIWEQRPPPTRSVV</sequence>
<dbReference type="Gene3D" id="3.40.920.10">
    <property type="entry name" value="Pyruvate-ferredoxin oxidoreductase, PFOR, domain III"/>
    <property type="match status" value="1"/>
</dbReference>
<dbReference type="PANTHER" id="PTHR48084:SF3">
    <property type="entry name" value="SUBUNIT OF PYRUVATE:FLAVODOXIN OXIDOREDUCTASE"/>
    <property type="match status" value="1"/>
</dbReference>
<dbReference type="GO" id="GO:0051539">
    <property type="term" value="F:4 iron, 4 sulfur cluster binding"/>
    <property type="evidence" value="ECO:0007669"/>
    <property type="project" value="UniProtKB-KW"/>
</dbReference>
<dbReference type="PANTHER" id="PTHR48084">
    <property type="entry name" value="2-OXOGLUTARATE OXIDOREDUCTASE SUBUNIT KORB-RELATED"/>
    <property type="match status" value="1"/>
</dbReference>
<keyword evidence="3" id="KW-0249">Electron transport</keyword>
<evidence type="ECO:0000313" key="10">
    <source>
        <dbReference type="EMBL" id="SVA72647.1"/>
    </source>
</evidence>
<proteinExistence type="predicted"/>
<evidence type="ECO:0000259" key="9">
    <source>
        <dbReference type="Pfam" id="PF20169"/>
    </source>
</evidence>
<evidence type="ECO:0000256" key="4">
    <source>
        <dbReference type="ARBA" id="ARBA00023002"/>
    </source>
</evidence>
<dbReference type="GO" id="GO:0030976">
    <property type="term" value="F:thiamine pyrophosphate binding"/>
    <property type="evidence" value="ECO:0007669"/>
    <property type="project" value="InterPro"/>
</dbReference>
<protein>
    <recommendedName>
        <fullName evidence="11">4Fe-4S ferredoxin-type domain-containing protein</fullName>
    </recommendedName>
</protein>
<feature type="domain" description="Pyruvate/ketoisovalerate oxidoreductase catalytic" evidence="7">
    <location>
        <begin position="726"/>
        <end position="912"/>
    </location>
</feature>
<keyword evidence="5" id="KW-0408">Iron</keyword>
<keyword evidence="6" id="KW-0411">Iron-sulfur</keyword>
<dbReference type="InterPro" id="IPR002880">
    <property type="entry name" value="Pyrv_Fd/Flavodoxin_OxRdtase_N"/>
</dbReference>
<keyword evidence="2" id="KW-0004">4Fe-4S</keyword>
<evidence type="ECO:0000256" key="2">
    <source>
        <dbReference type="ARBA" id="ARBA00022485"/>
    </source>
</evidence>
<gene>
    <name evidence="10" type="ORF">METZ01_LOCUS125501</name>
</gene>
<dbReference type="NCBIfam" id="NF009588">
    <property type="entry name" value="PRK13029.1"/>
    <property type="match status" value="1"/>
</dbReference>
<dbReference type="SUPFAM" id="SSF52518">
    <property type="entry name" value="Thiamin diphosphate-binding fold (THDP-binding)"/>
    <property type="match status" value="2"/>
</dbReference>
<dbReference type="InterPro" id="IPR029061">
    <property type="entry name" value="THDP-binding"/>
</dbReference>
<dbReference type="NCBIfam" id="NF009589">
    <property type="entry name" value="PRK13030.1"/>
    <property type="match status" value="1"/>
</dbReference>
<accession>A0A381Y8A6</accession>
<evidence type="ECO:0000256" key="3">
    <source>
        <dbReference type="ARBA" id="ARBA00022982"/>
    </source>
</evidence>
<evidence type="ECO:0008006" key="11">
    <source>
        <dbReference type="Google" id="ProtNLM"/>
    </source>
</evidence>
<dbReference type="GO" id="GO:0016625">
    <property type="term" value="F:oxidoreductase activity, acting on the aldehyde or oxo group of donors, iron-sulfur protein as acceptor"/>
    <property type="evidence" value="ECO:0007669"/>
    <property type="project" value="UniProtKB-ARBA"/>
</dbReference>
<dbReference type="Gene3D" id="3.40.50.970">
    <property type="match status" value="1"/>
</dbReference>
<feature type="domain" description="DUF6537" evidence="9">
    <location>
        <begin position="939"/>
        <end position="1139"/>
    </location>
</feature>
<reference evidence="10" key="1">
    <citation type="submission" date="2018-05" db="EMBL/GenBank/DDBJ databases">
        <authorList>
            <person name="Lanie J.A."/>
            <person name="Ng W.-L."/>
            <person name="Kazmierczak K.M."/>
            <person name="Andrzejewski T.M."/>
            <person name="Davidsen T.M."/>
            <person name="Wayne K.J."/>
            <person name="Tettelin H."/>
            <person name="Glass J.I."/>
            <person name="Rusch D."/>
            <person name="Podicherti R."/>
            <person name="Tsui H.-C.T."/>
            <person name="Winkler M.E."/>
        </authorList>
    </citation>
    <scope>NUCLEOTIDE SEQUENCE</scope>
</reference>
<dbReference type="CDD" id="cd07034">
    <property type="entry name" value="TPP_PYR_PFOR_IOR-alpha_like"/>
    <property type="match status" value="1"/>
</dbReference>